<reference evidence="1" key="1">
    <citation type="submission" date="2018-12" db="EMBL/GenBank/DDBJ databases">
        <title>Novel natural products biosynthetic potential of the class Ktedonobacteria.</title>
        <authorList>
            <person name="Zheng Y."/>
            <person name="Saitou A."/>
            <person name="Wang C.M."/>
            <person name="Toyoda A."/>
            <person name="Minakuchi Y."/>
            <person name="Sekiguchi Y."/>
            <person name="Ueda K."/>
            <person name="Takano H."/>
            <person name="Sakai Y."/>
            <person name="Yokota A."/>
            <person name="Yabe S."/>
        </authorList>
    </citation>
    <scope>NUCLEOTIDE SEQUENCE</scope>
    <source>
        <strain evidence="1">COM3</strain>
    </source>
</reference>
<proteinExistence type="predicted"/>
<dbReference type="EMBL" id="AP019376">
    <property type="protein sequence ID" value="BBH87500.1"/>
    <property type="molecule type" value="Genomic_DNA"/>
</dbReference>
<evidence type="ECO:0008006" key="2">
    <source>
        <dbReference type="Google" id="ProtNLM"/>
    </source>
</evidence>
<dbReference type="AlphaFoldDB" id="A0A455SIW2"/>
<evidence type="ECO:0000313" key="1">
    <source>
        <dbReference type="EMBL" id="BBH87500.1"/>
    </source>
</evidence>
<organism evidence="1">
    <name type="scientific">Thermosporothrix sp. COM3</name>
    <dbReference type="NCBI Taxonomy" id="2490863"/>
    <lineage>
        <taxon>Bacteria</taxon>
        <taxon>Bacillati</taxon>
        <taxon>Chloroflexota</taxon>
        <taxon>Ktedonobacteria</taxon>
        <taxon>Ktedonobacterales</taxon>
        <taxon>Thermosporotrichaceae</taxon>
        <taxon>Thermosporothrix</taxon>
    </lineage>
</organism>
<sequence>MAKHIDQLYAGPHIEGYQIYHNDHFHHLQINGRLVRLSPTEYKLCIYLLRHFERLQHFALYRREHPETNVPPVYVSFEQLQHCAQLAERSHVTKHLSNANGKLKVHGISILCVNEYGYTLDFQRPVLSSSYER</sequence>
<protein>
    <recommendedName>
        <fullName evidence="2">OmpR/PhoB-type domain-containing protein</fullName>
    </recommendedName>
</protein>
<gene>
    <name evidence="1" type="ORF">KTC_22510</name>
</gene>
<accession>A0A455SIW2</accession>
<name>A0A455SIW2_9CHLR</name>